<name>A0AAD3MVF5_LATJO</name>
<evidence type="ECO:0000313" key="3">
    <source>
        <dbReference type="EMBL" id="GLD61873.1"/>
    </source>
</evidence>
<comment type="caution">
    <text evidence="3">The sequence shown here is derived from an EMBL/GenBank/DDBJ whole genome shotgun (WGS) entry which is preliminary data.</text>
</comment>
<feature type="region of interest" description="Disordered" evidence="2">
    <location>
        <begin position="540"/>
        <end position="590"/>
    </location>
</feature>
<reference evidence="3" key="1">
    <citation type="submission" date="2022-08" db="EMBL/GenBank/DDBJ databases">
        <title>Genome sequencing of akame (Lates japonicus).</title>
        <authorList>
            <person name="Hashiguchi Y."/>
            <person name="Takahashi H."/>
        </authorList>
    </citation>
    <scope>NUCLEOTIDE SEQUENCE</scope>
    <source>
        <strain evidence="3">Kochi</strain>
    </source>
</reference>
<keyword evidence="3" id="KW-0282">Flagellum</keyword>
<keyword evidence="4" id="KW-1185">Reference proteome</keyword>
<keyword evidence="3" id="KW-0969">Cilium</keyword>
<feature type="compositionally biased region" description="Polar residues" evidence="2">
    <location>
        <begin position="575"/>
        <end position="590"/>
    </location>
</feature>
<dbReference type="Proteomes" id="UP001279410">
    <property type="component" value="Unassembled WGS sequence"/>
</dbReference>
<protein>
    <submittedName>
        <fullName evidence="3">Cilia- and flagella-associated protein 58-like protein</fullName>
    </submittedName>
</protein>
<dbReference type="AlphaFoldDB" id="A0AAD3MVF5"/>
<feature type="coiled-coil region" evidence="1">
    <location>
        <begin position="173"/>
        <end position="313"/>
    </location>
</feature>
<evidence type="ECO:0000313" key="4">
    <source>
        <dbReference type="Proteomes" id="UP001279410"/>
    </source>
</evidence>
<proteinExistence type="predicted"/>
<dbReference type="EMBL" id="BRZM01000049">
    <property type="protein sequence ID" value="GLD61873.1"/>
    <property type="molecule type" value="Genomic_DNA"/>
</dbReference>
<feature type="region of interest" description="Disordered" evidence="2">
    <location>
        <begin position="408"/>
        <end position="456"/>
    </location>
</feature>
<sequence>MTVDQQQHALKEIFDKLNFLRSTDSENNTLRLQLSIFQKNEEENKHYKKLLFELRKQLQVSNQIAKTCKDDHKFASELQEQVRQLTQENDILRKQLVHYKHECLELKKKNKDLEVTTSEEKRVLLESVHILQLEVEELKRNNSTLENKLLNVKIPGGENSQKDKALLLEKTRNYNLEREVERARKDIDSLSLKRPTVVNIQIDSNNRVVQQDDLREKLLVKTQKLTKQRKELEKKDRTIAEKEQQCEELRRSMSRLLPPERLEEIPKYTLKIRELNEETKALKGQLGMFQQKNEEYKGEKEKLVDKIAAIKKMYFGEKRKNMDLMEVLRKYGAELPAEDKSGGSLPKPALLCCPTCLSPISTNSQLKSEAKSAETQTLTFTNEAVLKSEKKTDITPIKTKSKVQVSQLDSNNKKVHTQTSTVTKKAGLKSDEKTPMTKRIHGKDGGFSNRGPLPPISRMSRVQVSQLDSDNKKVYPPAPTVTKKAGFKSDEKTVMTKKIQGKPGGLSSHIPLPPISGKLRVQVSQLDSENKKACTRVPKVTVKAGQKSDSPPKTKTICKPKDKSSHSPLMHSKSAGKNQTKIFMTETDLN</sequence>
<keyword evidence="3" id="KW-0966">Cell projection</keyword>
<evidence type="ECO:0000256" key="1">
    <source>
        <dbReference type="SAM" id="Coils"/>
    </source>
</evidence>
<gene>
    <name evidence="3" type="ORF">AKAME5_001364500</name>
</gene>
<organism evidence="3 4">
    <name type="scientific">Lates japonicus</name>
    <name type="common">Japanese lates</name>
    <dbReference type="NCBI Taxonomy" id="270547"/>
    <lineage>
        <taxon>Eukaryota</taxon>
        <taxon>Metazoa</taxon>
        <taxon>Chordata</taxon>
        <taxon>Craniata</taxon>
        <taxon>Vertebrata</taxon>
        <taxon>Euteleostomi</taxon>
        <taxon>Actinopterygii</taxon>
        <taxon>Neopterygii</taxon>
        <taxon>Teleostei</taxon>
        <taxon>Neoteleostei</taxon>
        <taxon>Acanthomorphata</taxon>
        <taxon>Carangaria</taxon>
        <taxon>Carangaria incertae sedis</taxon>
        <taxon>Centropomidae</taxon>
        <taxon>Lates</taxon>
    </lineage>
</organism>
<keyword evidence="1" id="KW-0175">Coiled coil</keyword>
<feature type="coiled-coil region" evidence="1">
    <location>
        <begin position="75"/>
        <end position="148"/>
    </location>
</feature>
<evidence type="ECO:0000256" key="2">
    <source>
        <dbReference type="SAM" id="MobiDB-lite"/>
    </source>
</evidence>
<accession>A0AAD3MVF5</accession>